<feature type="transmembrane region" description="Helical" evidence="1">
    <location>
        <begin position="140"/>
        <end position="164"/>
    </location>
</feature>
<comment type="caution">
    <text evidence="2">The sequence shown here is derived from an EMBL/GenBank/DDBJ whole genome shotgun (WGS) entry which is preliminary data.</text>
</comment>
<gene>
    <name evidence="2" type="ORF">CQY22_000175</name>
</gene>
<dbReference type="AlphaFoldDB" id="A0A2G5PGJ1"/>
<dbReference type="Proteomes" id="UP000230551">
    <property type="component" value="Unassembled WGS sequence"/>
</dbReference>
<keyword evidence="1" id="KW-0812">Transmembrane</keyword>
<sequence length="250" mass="25376">MTRALASEWRKLISTRTPLWAAVAVAALSLGVALLLGYTAYPLTPMAPEKAATGVALLGVPALMVLASISVTAEYRSAMIRTTFLATPNRAAVLTAKALVAAVCCAVLAALATLGSVLVARWAAAPRAAAGLDLAHADTWRAVGAVALVAALAAVAAVGVAAVLREAAATVAVLLMWPLVIESVLGTLPSISAHVGPYLPFANGLAFARVPAFTAPFPMAWGELGSLAYFTGFVAVCFAAGLVAISRRDA</sequence>
<feature type="transmembrane region" description="Helical" evidence="1">
    <location>
        <begin position="171"/>
        <end position="191"/>
    </location>
</feature>
<evidence type="ECO:0000313" key="2">
    <source>
        <dbReference type="EMBL" id="PIB77432.1"/>
    </source>
</evidence>
<reference evidence="2 3" key="1">
    <citation type="journal article" date="2017" name="Infect. Genet. Evol.">
        <title>The new phylogeny of the genus Mycobacterium: The old and the news.</title>
        <authorList>
            <person name="Tortoli E."/>
            <person name="Fedrizzi T."/>
            <person name="Meehan C.J."/>
            <person name="Trovato A."/>
            <person name="Grottola A."/>
            <person name="Giacobazzi E."/>
            <person name="Serpini G.F."/>
            <person name="Tagliazucchi S."/>
            <person name="Fabio A."/>
            <person name="Bettua C."/>
            <person name="Bertorelli R."/>
            <person name="Frascaro F."/>
            <person name="De Sanctis V."/>
            <person name="Pecorari M."/>
            <person name="Jousson O."/>
            <person name="Segata N."/>
            <person name="Cirillo D.M."/>
        </authorList>
    </citation>
    <scope>NUCLEOTIDE SEQUENCE [LARGE SCALE GENOMIC DNA]</scope>
    <source>
        <strain evidence="2 3">CIP1034565</strain>
    </source>
</reference>
<dbReference type="OrthoDB" id="4336046at2"/>
<evidence type="ECO:0000256" key="1">
    <source>
        <dbReference type="SAM" id="Phobius"/>
    </source>
</evidence>
<dbReference type="RefSeq" id="WP_090588685.1">
    <property type="nucleotide sequence ID" value="NZ_CP104302.1"/>
</dbReference>
<evidence type="ECO:0000313" key="3">
    <source>
        <dbReference type="Proteomes" id="UP000230551"/>
    </source>
</evidence>
<accession>A0A2G5PGJ1</accession>
<organism evidence="2 3">
    <name type="scientific">Mycolicibacterium brumae</name>
    <dbReference type="NCBI Taxonomy" id="85968"/>
    <lineage>
        <taxon>Bacteria</taxon>
        <taxon>Bacillati</taxon>
        <taxon>Actinomycetota</taxon>
        <taxon>Actinomycetes</taxon>
        <taxon>Mycobacteriales</taxon>
        <taxon>Mycobacteriaceae</taxon>
        <taxon>Mycolicibacterium</taxon>
    </lineage>
</organism>
<name>A0A2G5PGJ1_9MYCO</name>
<dbReference type="EMBL" id="PDCN02000001">
    <property type="protein sequence ID" value="PIB77432.1"/>
    <property type="molecule type" value="Genomic_DNA"/>
</dbReference>
<keyword evidence="1" id="KW-0472">Membrane</keyword>
<keyword evidence="1" id="KW-1133">Transmembrane helix</keyword>
<keyword evidence="3" id="KW-1185">Reference proteome</keyword>
<feature type="transmembrane region" description="Helical" evidence="1">
    <location>
        <begin position="94"/>
        <end position="120"/>
    </location>
</feature>
<proteinExistence type="predicted"/>
<dbReference type="STRING" id="85968.GCA_900073015_01810"/>
<feature type="transmembrane region" description="Helical" evidence="1">
    <location>
        <begin position="227"/>
        <end position="245"/>
    </location>
</feature>
<feature type="transmembrane region" description="Helical" evidence="1">
    <location>
        <begin position="20"/>
        <end position="41"/>
    </location>
</feature>
<protein>
    <submittedName>
        <fullName evidence="2">ABC transporter permease</fullName>
    </submittedName>
</protein>
<feature type="transmembrane region" description="Helical" evidence="1">
    <location>
        <begin position="53"/>
        <end position="73"/>
    </location>
</feature>